<evidence type="ECO:0000259" key="8">
    <source>
        <dbReference type="PROSITE" id="PS50045"/>
    </source>
</evidence>
<keyword evidence="2" id="KW-0547">Nucleotide-binding</keyword>
<dbReference type="InterPro" id="IPR009057">
    <property type="entry name" value="Homeodomain-like_sf"/>
</dbReference>
<feature type="domain" description="Sigma-54 factor interaction" evidence="8">
    <location>
        <begin position="143"/>
        <end position="339"/>
    </location>
</feature>
<evidence type="ECO:0000313" key="11">
    <source>
        <dbReference type="Proteomes" id="UP000199283"/>
    </source>
</evidence>
<dbReference type="AlphaFoldDB" id="A0A1H7MQC3"/>
<dbReference type="PROSITE" id="PS50045">
    <property type="entry name" value="SIGMA54_INTERACT_4"/>
    <property type="match status" value="1"/>
</dbReference>
<evidence type="ECO:0000256" key="2">
    <source>
        <dbReference type="ARBA" id="ARBA00022741"/>
    </source>
</evidence>
<proteinExistence type="predicted"/>
<evidence type="ECO:0000259" key="9">
    <source>
        <dbReference type="PROSITE" id="PS50110"/>
    </source>
</evidence>
<dbReference type="SMART" id="SM00448">
    <property type="entry name" value="REC"/>
    <property type="match status" value="1"/>
</dbReference>
<dbReference type="RefSeq" id="WP_092762384.1">
    <property type="nucleotide sequence ID" value="NZ_FNZQ01000003.1"/>
</dbReference>
<dbReference type="Gene3D" id="3.40.50.2300">
    <property type="match status" value="1"/>
</dbReference>
<evidence type="ECO:0000256" key="3">
    <source>
        <dbReference type="ARBA" id="ARBA00022840"/>
    </source>
</evidence>
<evidence type="ECO:0000256" key="6">
    <source>
        <dbReference type="ARBA" id="ARBA00023163"/>
    </source>
</evidence>
<dbReference type="InterPro" id="IPR058031">
    <property type="entry name" value="AAA_lid_NorR"/>
</dbReference>
<dbReference type="SUPFAM" id="SSF46689">
    <property type="entry name" value="Homeodomain-like"/>
    <property type="match status" value="1"/>
</dbReference>
<dbReference type="Proteomes" id="UP000199283">
    <property type="component" value="Unassembled WGS sequence"/>
</dbReference>
<dbReference type="Pfam" id="PF25601">
    <property type="entry name" value="AAA_lid_14"/>
    <property type="match status" value="1"/>
</dbReference>
<keyword evidence="4" id="KW-0902">Two-component regulatory system</keyword>
<dbReference type="GO" id="GO:0000160">
    <property type="term" value="P:phosphorelay signal transduction system"/>
    <property type="evidence" value="ECO:0007669"/>
    <property type="project" value="UniProtKB-KW"/>
</dbReference>
<name>A0A1H7MQC3_9RHOB</name>
<keyword evidence="5" id="KW-0805">Transcription regulation</keyword>
<dbReference type="CDD" id="cd00009">
    <property type="entry name" value="AAA"/>
    <property type="match status" value="1"/>
</dbReference>
<accession>A0A1H7MQC3</accession>
<sequence length="414" mass="45022">MTDVLLVEDDLNVRDALSQTLELADLNVTQAGSFLAAQPRLTRDLAGVVVSDIRMPGRDGFHLLACARQADPDLPVILLTGEGDVPTAVRGMSEGAFAFLEKPCNPDELVATVRRALTLRRATLEARRARGAQEGGDAAARMLTGVSPQSGVLRDTTRTVARASGAVLIHGEPGTGTSKVAEVIHLLSPRATGPFVKRSAPALDTATLVEALTLARGGSLFVDHIDALPRPLQHRLPEDDAQTDGVRLLAATNADPAVLHHALDPDLFYRLEALRVHITPLRDRPGDVPVLFRHYLALACEQADLPVPDVPPDVQSRLMAQNWPGNARGLMNHAMRYAMGLSDNLTVEPSEQGDRPRAGLADRMRMVERSILIETLTRHKGQATMAARDLDLPRKTFYDKLTRHGLRAEDYRPD</sequence>
<dbReference type="GO" id="GO:0005524">
    <property type="term" value="F:ATP binding"/>
    <property type="evidence" value="ECO:0007669"/>
    <property type="project" value="UniProtKB-KW"/>
</dbReference>
<keyword evidence="11" id="KW-1185">Reference proteome</keyword>
<dbReference type="Pfam" id="PF00072">
    <property type="entry name" value="Response_reg"/>
    <property type="match status" value="1"/>
</dbReference>
<dbReference type="InterPro" id="IPR027417">
    <property type="entry name" value="P-loop_NTPase"/>
</dbReference>
<reference evidence="10 11" key="1">
    <citation type="submission" date="2016-10" db="EMBL/GenBank/DDBJ databases">
        <authorList>
            <person name="de Groot N.N."/>
        </authorList>
    </citation>
    <scope>NUCLEOTIDE SEQUENCE [LARGE SCALE GENOMIC DNA]</scope>
    <source>
        <strain evidence="10 11">DSM 14858</strain>
    </source>
</reference>
<organism evidence="10 11">
    <name type="scientific">Jannaschia helgolandensis</name>
    <dbReference type="NCBI Taxonomy" id="188906"/>
    <lineage>
        <taxon>Bacteria</taxon>
        <taxon>Pseudomonadati</taxon>
        <taxon>Pseudomonadota</taxon>
        <taxon>Alphaproteobacteria</taxon>
        <taxon>Rhodobacterales</taxon>
        <taxon>Roseobacteraceae</taxon>
        <taxon>Jannaschia</taxon>
    </lineage>
</organism>
<evidence type="ECO:0000313" key="10">
    <source>
        <dbReference type="EMBL" id="SEL13490.1"/>
    </source>
</evidence>
<dbReference type="InterPro" id="IPR002078">
    <property type="entry name" value="Sigma_54_int"/>
</dbReference>
<dbReference type="SUPFAM" id="SSF52540">
    <property type="entry name" value="P-loop containing nucleoside triphosphate hydrolases"/>
    <property type="match status" value="1"/>
</dbReference>
<dbReference type="InterPro" id="IPR002197">
    <property type="entry name" value="HTH_Fis"/>
</dbReference>
<protein>
    <submittedName>
        <fullName evidence="10">Two-component system, NtrC family, C4-dicarboxylate transport response regulator DctD</fullName>
    </submittedName>
</protein>
<dbReference type="EMBL" id="FNZQ01000003">
    <property type="protein sequence ID" value="SEL13490.1"/>
    <property type="molecule type" value="Genomic_DNA"/>
</dbReference>
<dbReference type="FunFam" id="3.40.50.2300:FF:000018">
    <property type="entry name" value="DNA-binding transcriptional regulator NtrC"/>
    <property type="match status" value="1"/>
</dbReference>
<dbReference type="InterPro" id="IPR001789">
    <property type="entry name" value="Sig_transdc_resp-reg_receiver"/>
</dbReference>
<dbReference type="Gene3D" id="1.10.8.60">
    <property type="match status" value="1"/>
</dbReference>
<dbReference type="OrthoDB" id="9802388at2"/>
<dbReference type="Gene3D" id="3.40.50.300">
    <property type="entry name" value="P-loop containing nucleotide triphosphate hydrolases"/>
    <property type="match status" value="1"/>
</dbReference>
<dbReference type="STRING" id="188906.SAMN04488526_2025"/>
<dbReference type="Pfam" id="PF14532">
    <property type="entry name" value="Sigma54_activ_2"/>
    <property type="match status" value="1"/>
</dbReference>
<dbReference type="Pfam" id="PF02954">
    <property type="entry name" value="HTH_8"/>
    <property type="match status" value="1"/>
</dbReference>
<evidence type="ECO:0000256" key="1">
    <source>
        <dbReference type="ARBA" id="ARBA00022553"/>
    </source>
</evidence>
<feature type="domain" description="Response regulatory" evidence="9">
    <location>
        <begin position="3"/>
        <end position="117"/>
    </location>
</feature>
<keyword evidence="6" id="KW-0804">Transcription</keyword>
<evidence type="ECO:0000256" key="7">
    <source>
        <dbReference type="PROSITE-ProRule" id="PRU00169"/>
    </source>
</evidence>
<evidence type="ECO:0000256" key="5">
    <source>
        <dbReference type="ARBA" id="ARBA00023015"/>
    </source>
</evidence>
<dbReference type="PROSITE" id="PS50110">
    <property type="entry name" value="RESPONSE_REGULATORY"/>
    <property type="match status" value="1"/>
</dbReference>
<dbReference type="GO" id="GO:0043565">
    <property type="term" value="F:sequence-specific DNA binding"/>
    <property type="evidence" value="ECO:0007669"/>
    <property type="project" value="InterPro"/>
</dbReference>
<dbReference type="Gene3D" id="1.10.10.60">
    <property type="entry name" value="Homeodomain-like"/>
    <property type="match status" value="1"/>
</dbReference>
<keyword evidence="1 7" id="KW-0597">Phosphoprotein</keyword>
<dbReference type="SUPFAM" id="SSF52172">
    <property type="entry name" value="CheY-like"/>
    <property type="match status" value="1"/>
</dbReference>
<dbReference type="GO" id="GO:0006355">
    <property type="term" value="P:regulation of DNA-templated transcription"/>
    <property type="evidence" value="ECO:0007669"/>
    <property type="project" value="InterPro"/>
</dbReference>
<dbReference type="PANTHER" id="PTHR32071">
    <property type="entry name" value="TRANSCRIPTIONAL REGULATORY PROTEIN"/>
    <property type="match status" value="1"/>
</dbReference>
<dbReference type="PANTHER" id="PTHR32071:SF29">
    <property type="entry name" value="PHOSPHOGLYCERATE TRANSPORT SYSTEM TRANSCRIPTIONAL REGULATORY PROTEIN PGTA"/>
    <property type="match status" value="1"/>
</dbReference>
<dbReference type="InterPro" id="IPR011006">
    <property type="entry name" value="CheY-like_superfamily"/>
</dbReference>
<feature type="modified residue" description="4-aspartylphosphate" evidence="7">
    <location>
        <position position="52"/>
    </location>
</feature>
<gene>
    <name evidence="10" type="ORF">SAMN04488526_2025</name>
</gene>
<evidence type="ECO:0000256" key="4">
    <source>
        <dbReference type="ARBA" id="ARBA00023012"/>
    </source>
</evidence>
<keyword evidence="3" id="KW-0067">ATP-binding</keyword>